<evidence type="ECO:0000313" key="2">
    <source>
        <dbReference type="Proteomes" id="UP000298663"/>
    </source>
</evidence>
<comment type="caution">
    <text evidence="1">The sequence shown here is derived from an EMBL/GenBank/DDBJ whole genome shotgun (WGS) entry which is preliminary data.</text>
</comment>
<protein>
    <submittedName>
        <fullName evidence="1">Uncharacterized protein</fullName>
    </submittedName>
</protein>
<proteinExistence type="predicted"/>
<dbReference type="Proteomes" id="UP000298663">
    <property type="component" value="Unassembled WGS sequence"/>
</dbReference>
<reference evidence="1 2" key="1">
    <citation type="journal article" date="2015" name="Genome Biol.">
        <title>Comparative genomics of Steinernema reveals deeply conserved gene regulatory networks.</title>
        <authorList>
            <person name="Dillman A.R."/>
            <person name="Macchietto M."/>
            <person name="Porter C.F."/>
            <person name="Rogers A."/>
            <person name="Williams B."/>
            <person name="Antoshechkin I."/>
            <person name="Lee M.M."/>
            <person name="Goodwin Z."/>
            <person name="Lu X."/>
            <person name="Lewis E.E."/>
            <person name="Goodrich-Blair H."/>
            <person name="Stock S.P."/>
            <person name="Adams B.J."/>
            <person name="Sternberg P.W."/>
            <person name="Mortazavi A."/>
        </authorList>
    </citation>
    <scope>NUCLEOTIDE SEQUENCE [LARGE SCALE GENOMIC DNA]</scope>
    <source>
        <strain evidence="1 2">ALL</strain>
    </source>
</reference>
<organism evidence="1 2">
    <name type="scientific">Steinernema carpocapsae</name>
    <name type="common">Entomopathogenic nematode</name>
    <dbReference type="NCBI Taxonomy" id="34508"/>
    <lineage>
        <taxon>Eukaryota</taxon>
        <taxon>Metazoa</taxon>
        <taxon>Ecdysozoa</taxon>
        <taxon>Nematoda</taxon>
        <taxon>Chromadorea</taxon>
        <taxon>Rhabditida</taxon>
        <taxon>Tylenchina</taxon>
        <taxon>Panagrolaimomorpha</taxon>
        <taxon>Strongyloidoidea</taxon>
        <taxon>Steinernematidae</taxon>
        <taxon>Steinernema</taxon>
    </lineage>
</organism>
<keyword evidence="2" id="KW-1185">Reference proteome</keyword>
<accession>A0A4U5MKW3</accession>
<sequence length="136" mass="14362">MSSLIQLYPAKNYPRTQSFEQLIMIPTHLSDAASTRLHLPLSCLSGPTTAVLVEHIEKPSPFSADPNFSKRVATKAAISAALRFFPQPALLPPATAPIIMLGSANINYPSANGPVALLTLSSSLNVLSSCSSGIQC</sequence>
<gene>
    <name evidence="1" type="ORF">L596_022146</name>
</gene>
<evidence type="ECO:0000313" key="1">
    <source>
        <dbReference type="EMBL" id="TKR70078.1"/>
    </source>
</evidence>
<dbReference type="EMBL" id="AZBU02000007">
    <property type="protein sequence ID" value="TKR70078.1"/>
    <property type="molecule type" value="Genomic_DNA"/>
</dbReference>
<name>A0A4U5MKW3_STECR</name>
<reference evidence="1 2" key="2">
    <citation type="journal article" date="2019" name="G3 (Bethesda)">
        <title>Hybrid Assembly of the Genome of the Entomopathogenic Nematode Steinernema carpocapsae Identifies the X-Chromosome.</title>
        <authorList>
            <person name="Serra L."/>
            <person name="Macchietto M."/>
            <person name="Macias-Munoz A."/>
            <person name="McGill C.J."/>
            <person name="Rodriguez I.M."/>
            <person name="Rodriguez B."/>
            <person name="Murad R."/>
            <person name="Mortazavi A."/>
        </authorList>
    </citation>
    <scope>NUCLEOTIDE SEQUENCE [LARGE SCALE GENOMIC DNA]</scope>
    <source>
        <strain evidence="1 2">ALL</strain>
    </source>
</reference>
<dbReference type="AlphaFoldDB" id="A0A4U5MKW3"/>